<reference evidence="5" key="1">
    <citation type="submission" date="2022-06" db="EMBL/GenBank/DDBJ databases">
        <title>Sequencing the genomes of 1000 actinobacteria strains.</title>
        <authorList>
            <person name="Klenk H.-P."/>
        </authorList>
    </citation>
    <scope>NUCLEOTIDE SEQUENCE</scope>
    <source>
        <strain evidence="5">DSM 46694</strain>
    </source>
</reference>
<proteinExistence type="predicted"/>
<accession>A0A9X2GGM9</accession>
<evidence type="ECO:0000313" key="6">
    <source>
        <dbReference type="Proteomes" id="UP001139648"/>
    </source>
</evidence>
<dbReference type="Proteomes" id="UP001139648">
    <property type="component" value="Unassembled WGS sequence"/>
</dbReference>
<name>A0A9X2GGM9_9ACTN</name>
<organism evidence="5 6">
    <name type="scientific">Nonomuraea thailandensis</name>
    <dbReference type="NCBI Taxonomy" id="1188745"/>
    <lineage>
        <taxon>Bacteria</taxon>
        <taxon>Bacillati</taxon>
        <taxon>Actinomycetota</taxon>
        <taxon>Actinomycetes</taxon>
        <taxon>Streptosporangiales</taxon>
        <taxon>Streptosporangiaceae</taxon>
        <taxon>Nonomuraea</taxon>
    </lineage>
</organism>
<evidence type="ECO:0000259" key="4">
    <source>
        <dbReference type="PROSITE" id="PS01124"/>
    </source>
</evidence>
<dbReference type="PRINTS" id="PR00032">
    <property type="entry name" value="HTHARAC"/>
</dbReference>
<dbReference type="SUPFAM" id="SSF46689">
    <property type="entry name" value="Homeodomain-like"/>
    <property type="match status" value="1"/>
</dbReference>
<protein>
    <submittedName>
        <fullName evidence="5">AraC-like DNA-binding protein</fullName>
    </submittedName>
</protein>
<dbReference type="Gene3D" id="1.10.10.60">
    <property type="entry name" value="Homeodomain-like"/>
    <property type="match status" value="1"/>
</dbReference>
<dbReference type="Pfam" id="PF14525">
    <property type="entry name" value="AraC_binding_2"/>
    <property type="match status" value="1"/>
</dbReference>
<dbReference type="InterPro" id="IPR009057">
    <property type="entry name" value="Homeodomain-like_sf"/>
</dbReference>
<keyword evidence="3" id="KW-0804">Transcription</keyword>
<dbReference type="GO" id="GO:0003700">
    <property type="term" value="F:DNA-binding transcription factor activity"/>
    <property type="evidence" value="ECO:0007669"/>
    <property type="project" value="InterPro"/>
</dbReference>
<dbReference type="GO" id="GO:0043565">
    <property type="term" value="F:sequence-specific DNA binding"/>
    <property type="evidence" value="ECO:0007669"/>
    <property type="project" value="InterPro"/>
</dbReference>
<dbReference type="PROSITE" id="PS01124">
    <property type="entry name" value="HTH_ARAC_FAMILY_2"/>
    <property type="match status" value="1"/>
</dbReference>
<comment type="caution">
    <text evidence="5">The sequence shown here is derived from an EMBL/GenBank/DDBJ whole genome shotgun (WGS) entry which is preliminary data.</text>
</comment>
<dbReference type="Pfam" id="PF12833">
    <property type="entry name" value="HTH_18"/>
    <property type="match status" value="1"/>
</dbReference>
<dbReference type="InterPro" id="IPR050204">
    <property type="entry name" value="AraC_XylS_family_regulators"/>
</dbReference>
<evidence type="ECO:0000256" key="2">
    <source>
        <dbReference type="ARBA" id="ARBA00023125"/>
    </source>
</evidence>
<dbReference type="PANTHER" id="PTHR46796:SF6">
    <property type="entry name" value="ARAC SUBFAMILY"/>
    <property type="match status" value="1"/>
</dbReference>
<dbReference type="InterPro" id="IPR035418">
    <property type="entry name" value="AraC-bd_2"/>
</dbReference>
<gene>
    <name evidence="5" type="ORF">HD597_004174</name>
</gene>
<dbReference type="EMBL" id="JAMZEB010000002">
    <property type="protein sequence ID" value="MCP2357154.1"/>
    <property type="molecule type" value="Genomic_DNA"/>
</dbReference>
<dbReference type="RefSeq" id="WP_253744288.1">
    <property type="nucleotide sequence ID" value="NZ_BAABKA010000015.1"/>
</dbReference>
<dbReference type="InterPro" id="IPR018060">
    <property type="entry name" value="HTH_AraC"/>
</dbReference>
<evidence type="ECO:0000256" key="3">
    <source>
        <dbReference type="ARBA" id="ARBA00023163"/>
    </source>
</evidence>
<evidence type="ECO:0000313" key="5">
    <source>
        <dbReference type="EMBL" id="MCP2357154.1"/>
    </source>
</evidence>
<dbReference type="SMART" id="SM00342">
    <property type="entry name" value="HTH_ARAC"/>
    <property type="match status" value="1"/>
</dbReference>
<dbReference type="AlphaFoldDB" id="A0A9X2GGM9"/>
<keyword evidence="1" id="KW-0805">Transcription regulation</keyword>
<dbReference type="PANTHER" id="PTHR46796">
    <property type="entry name" value="HTH-TYPE TRANSCRIPTIONAL ACTIVATOR RHAS-RELATED"/>
    <property type="match status" value="1"/>
</dbReference>
<dbReference type="InterPro" id="IPR020449">
    <property type="entry name" value="Tscrpt_reg_AraC-type_HTH"/>
</dbReference>
<keyword evidence="2 5" id="KW-0238">DNA-binding</keyword>
<feature type="domain" description="HTH araC/xylS-type" evidence="4">
    <location>
        <begin position="217"/>
        <end position="318"/>
    </location>
</feature>
<keyword evidence="6" id="KW-1185">Reference proteome</keyword>
<evidence type="ECO:0000256" key="1">
    <source>
        <dbReference type="ARBA" id="ARBA00023015"/>
    </source>
</evidence>
<sequence length="335" mass="37117">MIELNSADVPVRDRFSWWCAMTEQEMAPTLISSPHADDFHASVTILQLGQTTVTAPEFEDMHSTRTAKLIRRSDPEQWWLTLVRAGSMWIEQDRKHAHLTAGDLVLETTSLPFRCGVARQNGAFARTITLQLPRRQLPLPERLLRDLAARALPSSHGAGALLGAFMENLMRHRTELGTAENARLGAVANDLATLFLSQLTGDAVTPAPGSRRQALIQQIKSFVRQNLGRRDLSPSTIAAAHHISVRYLHHLFEQEEQSVGRYIVRGRLKRCRADLADPLLSGRTIAQIAARWGFADASSFNRAFKAAYGMTPGDYRASQLDHLTGTIDSAGHPST</sequence>